<evidence type="ECO:0000259" key="1">
    <source>
        <dbReference type="Pfam" id="PF03795"/>
    </source>
</evidence>
<dbReference type="EMBL" id="JABXXO010000003">
    <property type="protein sequence ID" value="KAF7782406.1"/>
    <property type="molecule type" value="Genomic_DNA"/>
</dbReference>
<dbReference type="InterPro" id="IPR051807">
    <property type="entry name" value="Sec-metab_biosynth-assoc"/>
</dbReference>
<gene>
    <name evidence="2" type="ORF">Agabi119p4_1782</name>
</gene>
<dbReference type="PANTHER" id="PTHR33606">
    <property type="entry name" value="PROTEIN YCII"/>
    <property type="match status" value="1"/>
</dbReference>
<comment type="caution">
    <text evidence="2">The sequence shown here is derived from an EMBL/GenBank/DDBJ whole genome shotgun (WGS) entry which is preliminary data.</text>
</comment>
<reference evidence="2 3" key="1">
    <citation type="journal article" name="Sci. Rep.">
        <title>Telomere-to-telomere assembled and centromere annotated genomes of the two main subspecies of the button mushroom Agaricus bisporus reveal especially polymorphic chromosome ends.</title>
        <authorList>
            <person name="Sonnenberg A.S.M."/>
            <person name="Sedaghat-Telgerd N."/>
            <person name="Lavrijssen B."/>
            <person name="Ohm R.A."/>
            <person name="Hendrickx P.M."/>
            <person name="Scholtmeijer K."/>
            <person name="Baars J.J.P."/>
            <person name="van Peer A."/>
        </authorList>
    </citation>
    <scope>NUCLEOTIDE SEQUENCE [LARGE SCALE GENOMIC DNA]</scope>
    <source>
        <strain evidence="2 3">H119_p4</strain>
    </source>
</reference>
<dbReference type="Proteomes" id="UP000629468">
    <property type="component" value="Unassembled WGS sequence"/>
</dbReference>
<dbReference type="AlphaFoldDB" id="A0A8H7F7T7"/>
<dbReference type="InterPro" id="IPR011008">
    <property type="entry name" value="Dimeric_a/b-barrel"/>
</dbReference>
<dbReference type="Pfam" id="PF03795">
    <property type="entry name" value="YCII"/>
    <property type="match status" value="1"/>
</dbReference>
<accession>A0A8H7F7T7</accession>
<sequence>MSTSTTPKKKFCVYAPDYPNNLARRFEVREAHLADVKPHIDSGVFRVAGIVADPDKPTTTIDGQTRPNAQGSLLIVEADTLEEVKKLIMNDVYWKNGVWDKEKVVIQPFLPATPFP</sequence>
<dbReference type="SUPFAM" id="SSF54909">
    <property type="entry name" value="Dimeric alpha+beta barrel"/>
    <property type="match status" value="1"/>
</dbReference>
<dbReference type="PANTHER" id="PTHR33606:SF3">
    <property type="entry name" value="PROTEIN YCII"/>
    <property type="match status" value="1"/>
</dbReference>
<protein>
    <recommendedName>
        <fullName evidence="1">YCII-related domain-containing protein</fullName>
    </recommendedName>
</protein>
<organism evidence="2 3">
    <name type="scientific">Agaricus bisporus var. burnettii</name>
    <dbReference type="NCBI Taxonomy" id="192524"/>
    <lineage>
        <taxon>Eukaryota</taxon>
        <taxon>Fungi</taxon>
        <taxon>Dikarya</taxon>
        <taxon>Basidiomycota</taxon>
        <taxon>Agaricomycotina</taxon>
        <taxon>Agaricomycetes</taxon>
        <taxon>Agaricomycetidae</taxon>
        <taxon>Agaricales</taxon>
        <taxon>Agaricineae</taxon>
        <taxon>Agaricaceae</taxon>
        <taxon>Agaricus</taxon>
    </lineage>
</organism>
<dbReference type="InterPro" id="IPR005545">
    <property type="entry name" value="YCII"/>
</dbReference>
<feature type="domain" description="YCII-related" evidence="1">
    <location>
        <begin position="10"/>
        <end position="104"/>
    </location>
</feature>
<evidence type="ECO:0000313" key="3">
    <source>
        <dbReference type="Proteomes" id="UP000629468"/>
    </source>
</evidence>
<name>A0A8H7F7T7_AGABI</name>
<evidence type="ECO:0000313" key="2">
    <source>
        <dbReference type="EMBL" id="KAF7782406.1"/>
    </source>
</evidence>
<proteinExistence type="predicted"/>
<dbReference type="Gene3D" id="3.30.70.1060">
    <property type="entry name" value="Dimeric alpha+beta barrel"/>
    <property type="match status" value="1"/>
</dbReference>